<keyword evidence="2" id="KW-1185">Reference proteome</keyword>
<organism evidence="1 2">
    <name type="scientific">Perkinsus chesapeaki</name>
    <name type="common">Clam parasite</name>
    <name type="synonym">Perkinsus andrewsi</name>
    <dbReference type="NCBI Taxonomy" id="330153"/>
    <lineage>
        <taxon>Eukaryota</taxon>
        <taxon>Sar</taxon>
        <taxon>Alveolata</taxon>
        <taxon>Perkinsozoa</taxon>
        <taxon>Perkinsea</taxon>
        <taxon>Perkinsida</taxon>
        <taxon>Perkinsidae</taxon>
        <taxon>Perkinsus</taxon>
    </lineage>
</organism>
<evidence type="ECO:0000313" key="1">
    <source>
        <dbReference type="EMBL" id="KAF4678350.1"/>
    </source>
</evidence>
<dbReference type="AlphaFoldDB" id="A0A7J6N4H8"/>
<sequence length="274" mass="28219">MPIDPVSSLSMMGLAKATLLPLKLACAAGGTSSGAHVAAAPLVGAAHMIEPSSLAVKASAAAISGKAGTAVAATAPPPPQGQSILDNGHQHDFWWQVTHEGQGLSADQLKHPEAMGITSEDVPVSAVPNPYAMTTKPTGSMWGPWHYSQNGGQSQDMTNVIDQANQLTSSLAKSPALKDSIKMYQNMAAELKARHPEFGTFITKESTLASLQAPLAMLAQGATSDFIGTVSAGSRHISVISLLQDASAAVHGFCCEYGGSWMGMPAVVAEIMAS</sequence>
<dbReference type="EMBL" id="JAAPAO010000001">
    <property type="protein sequence ID" value="KAF4678350.1"/>
    <property type="molecule type" value="Genomic_DNA"/>
</dbReference>
<comment type="caution">
    <text evidence="1">The sequence shown here is derived from an EMBL/GenBank/DDBJ whole genome shotgun (WGS) entry which is preliminary data.</text>
</comment>
<accession>A0A7J6N4H8</accession>
<dbReference type="OrthoDB" id="453481at2759"/>
<gene>
    <name evidence="1" type="ORF">FOL47_000079</name>
</gene>
<dbReference type="Proteomes" id="UP000591131">
    <property type="component" value="Unassembled WGS sequence"/>
</dbReference>
<proteinExistence type="predicted"/>
<evidence type="ECO:0000313" key="2">
    <source>
        <dbReference type="Proteomes" id="UP000591131"/>
    </source>
</evidence>
<reference evidence="1 2" key="1">
    <citation type="submission" date="2020-04" db="EMBL/GenBank/DDBJ databases">
        <title>Perkinsus chesapeaki whole genome sequence.</title>
        <authorList>
            <person name="Bogema D.R."/>
        </authorList>
    </citation>
    <scope>NUCLEOTIDE SEQUENCE [LARGE SCALE GENOMIC DNA]</scope>
    <source>
        <strain evidence="1">ATCC PRA-425</strain>
    </source>
</reference>
<protein>
    <submittedName>
        <fullName evidence="1">Uncharacterized protein</fullName>
    </submittedName>
</protein>
<name>A0A7J6N4H8_PERCH</name>